<keyword evidence="2" id="KW-1185">Reference proteome</keyword>
<dbReference type="PATRIC" id="fig|1125718.3.peg.1617"/>
<evidence type="ECO:0000313" key="2">
    <source>
        <dbReference type="Proteomes" id="UP000002941"/>
    </source>
</evidence>
<sequence>MGGAPAARLTAAAARVVRSDVETDIVGRDIRVPVNAPGEGAHRHS</sequence>
<accession>J0X4S8</accession>
<gene>
    <name evidence="1" type="ORF">HMPREF1318_1989</name>
</gene>
<organism evidence="1 2">
    <name type="scientific">Actinomyces massiliensis F0489</name>
    <dbReference type="NCBI Taxonomy" id="1125718"/>
    <lineage>
        <taxon>Bacteria</taxon>
        <taxon>Bacillati</taxon>
        <taxon>Actinomycetota</taxon>
        <taxon>Actinomycetes</taxon>
        <taxon>Actinomycetales</taxon>
        <taxon>Actinomycetaceae</taxon>
        <taxon>Actinomyces</taxon>
    </lineage>
</organism>
<name>J0X4S8_9ACTO</name>
<protein>
    <submittedName>
        <fullName evidence="1">Uncharacterized protein</fullName>
    </submittedName>
</protein>
<dbReference type="Proteomes" id="UP000002941">
    <property type="component" value="Unassembled WGS sequence"/>
</dbReference>
<dbReference type="AlphaFoldDB" id="J0X4S8"/>
<reference evidence="1 2" key="1">
    <citation type="submission" date="2012-05" db="EMBL/GenBank/DDBJ databases">
        <authorList>
            <person name="Harkins D.M."/>
            <person name="Madupu R."/>
            <person name="Durkin A.S."/>
            <person name="Torralba M."/>
            <person name="Methe B."/>
            <person name="Sutton G.G."/>
            <person name="Nelson K.E."/>
        </authorList>
    </citation>
    <scope>NUCLEOTIDE SEQUENCE [LARGE SCALE GENOMIC DNA]</scope>
    <source>
        <strain evidence="1 2">F0489</strain>
    </source>
</reference>
<proteinExistence type="predicted"/>
<evidence type="ECO:0000313" key="1">
    <source>
        <dbReference type="EMBL" id="EJF43626.1"/>
    </source>
</evidence>
<dbReference type="EMBL" id="AKFT01000121">
    <property type="protein sequence ID" value="EJF43626.1"/>
    <property type="molecule type" value="Genomic_DNA"/>
</dbReference>
<comment type="caution">
    <text evidence="1">The sequence shown here is derived from an EMBL/GenBank/DDBJ whole genome shotgun (WGS) entry which is preliminary data.</text>
</comment>